<evidence type="ECO:0000256" key="1">
    <source>
        <dbReference type="SAM" id="MobiDB-lite"/>
    </source>
</evidence>
<organism evidence="2 3">
    <name type="scientific">Caerostris extrusa</name>
    <name type="common">Bark spider</name>
    <name type="synonym">Caerostris bankana</name>
    <dbReference type="NCBI Taxonomy" id="172846"/>
    <lineage>
        <taxon>Eukaryota</taxon>
        <taxon>Metazoa</taxon>
        <taxon>Ecdysozoa</taxon>
        <taxon>Arthropoda</taxon>
        <taxon>Chelicerata</taxon>
        <taxon>Arachnida</taxon>
        <taxon>Araneae</taxon>
        <taxon>Araneomorphae</taxon>
        <taxon>Entelegynae</taxon>
        <taxon>Araneoidea</taxon>
        <taxon>Araneidae</taxon>
        <taxon>Caerostris</taxon>
    </lineage>
</organism>
<sequence>MKHHRRSKHKSKEDVDYRIPKNYSSTPELTYLAAPDYEAVTYLKRWRSLSDLHPGTPGGMRGWDRKGSGGREHRHNRRDKPVHRQHSIPEATRATHGDMLQDRSATQSYRDHLSSNKTVRTTQRRCRSPVPASPRYPKRLPRSRNCLGGRSSTASLDADNSSGDSSSTYTPFKGSHRSRDHPGDQAGIPPDRRGTLRKVKQQGKFPAAVTGICESKHYPTLSQEADFDTSEEEDATSGLEPRNDLVTFKAPDSETPQRAGGRSK</sequence>
<feature type="compositionally biased region" description="Basic residues" evidence="1">
    <location>
        <begin position="1"/>
        <end position="10"/>
    </location>
</feature>
<comment type="caution">
    <text evidence="2">The sequence shown here is derived from an EMBL/GenBank/DDBJ whole genome shotgun (WGS) entry which is preliminary data.</text>
</comment>
<keyword evidence="3" id="KW-1185">Reference proteome</keyword>
<name>A0AAV4SFL6_CAEEX</name>
<protein>
    <submittedName>
        <fullName evidence="2">SH3 and multiple ankyrin repeat domains protein 2</fullName>
    </submittedName>
</protein>
<evidence type="ECO:0000313" key="2">
    <source>
        <dbReference type="EMBL" id="GIY31971.1"/>
    </source>
</evidence>
<dbReference type="AlphaFoldDB" id="A0AAV4SFL6"/>
<feature type="region of interest" description="Disordered" evidence="1">
    <location>
        <begin position="48"/>
        <end position="264"/>
    </location>
</feature>
<feature type="compositionally biased region" description="Basic and acidic residues" evidence="1">
    <location>
        <begin position="62"/>
        <end position="71"/>
    </location>
</feature>
<feature type="compositionally biased region" description="Polar residues" evidence="1">
    <location>
        <begin position="150"/>
        <end position="170"/>
    </location>
</feature>
<feature type="region of interest" description="Disordered" evidence="1">
    <location>
        <begin position="1"/>
        <end position="24"/>
    </location>
</feature>
<accession>A0AAV4SFL6</accession>
<gene>
    <name evidence="2" type="primary">X975_03356</name>
    <name evidence="2" type="ORF">CEXT_536441</name>
</gene>
<evidence type="ECO:0000313" key="3">
    <source>
        <dbReference type="Proteomes" id="UP001054945"/>
    </source>
</evidence>
<dbReference type="Proteomes" id="UP001054945">
    <property type="component" value="Unassembled WGS sequence"/>
</dbReference>
<feature type="compositionally biased region" description="Acidic residues" evidence="1">
    <location>
        <begin position="225"/>
        <end position="235"/>
    </location>
</feature>
<dbReference type="EMBL" id="BPLR01009440">
    <property type="protein sequence ID" value="GIY31971.1"/>
    <property type="molecule type" value="Genomic_DNA"/>
</dbReference>
<proteinExistence type="predicted"/>
<reference evidence="2 3" key="1">
    <citation type="submission" date="2021-06" db="EMBL/GenBank/DDBJ databases">
        <title>Caerostris extrusa draft genome.</title>
        <authorList>
            <person name="Kono N."/>
            <person name="Arakawa K."/>
        </authorList>
    </citation>
    <scope>NUCLEOTIDE SEQUENCE [LARGE SCALE GENOMIC DNA]</scope>
</reference>
<feature type="compositionally biased region" description="Basic residues" evidence="1">
    <location>
        <begin position="72"/>
        <end position="86"/>
    </location>
</feature>